<reference evidence="3" key="1">
    <citation type="journal article" date="2019" name="Int. J. Syst. Evol. Microbiol.">
        <title>The Global Catalogue of Microorganisms (GCM) 10K type strain sequencing project: providing services to taxonomists for standard genome sequencing and annotation.</title>
        <authorList>
            <consortium name="The Broad Institute Genomics Platform"/>
            <consortium name="The Broad Institute Genome Sequencing Center for Infectious Disease"/>
            <person name="Wu L."/>
            <person name="Ma J."/>
        </authorList>
    </citation>
    <scope>NUCLEOTIDE SEQUENCE [LARGE SCALE GENOMIC DNA]</scope>
    <source>
        <strain evidence="3">TISTR 1827</strain>
    </source>
</reference>
<dbReference type="RefSeq" id="WP_379273235.1">
    <property type="nucleotide sequence ID" value="NZ_JBHUGT010000002.1"/>
</dbReference>
<evidence type="ECO:0000259" key="1">
    <source>
        <dbReference type="Pfam" id="PF24693"/>
    </source>
</evidence>
<dbReference type="Proteomes" id="UP001597493">
    <property type="component" value="Unassembled WGS sequence"/>
</dbReference>
<evidence type="ECO:0000313" key="3">
    <source>
        <dbReference type="Proteomes" id="UP001597493"/>
    </source>
</evidence>
<keyword evidence="3" id="KW-1185">Reference proteome</keyword>
<organism evidence="2 3">
    <name type="scientific">Paenibacillus thailandensis</name>
    <dbReference type="NCBI Taxonomy" id="393250"/>
    <lineage>
        <taxon>Bacteria</taxon>
        <taxon>Bacillati</taxon>
        <taxon>Bacillota</taxon>
        <taxon>Bacilli</taxon>
        <taxon>Bacillales</taxon>
        <taxon>Paenibacillaceae</taxon>
        <taxon>Paenibacillus</taxon>
    </lineage>
</organism>
<dbReference type="EMBL" id="JBHUMY010000012">
    <property type="protein sequence ID" value="MFD2660996.1"/>
    <property type="molecule type" value="Genomic_DNA"/>
</dbReference>
<proteinExistence type="predicted"/>
<dbReference type="InterPro" id="IPR056077">
    <property type="entry name" value="DUF7660"/>
</dbReference>
<gene>
    <name evidence="2" type="ORF">ACFSW5_12120</name>
</gene>
<accession>A0ABW5QWV7</accession>
<evidence type="ECO:0000313" key="2">
    <source>
        <dbReference type="EMBL" id="MFD2660996.1"/>
    </source>
</evidence>
<sequence length="78" mass="9263">MFHINPHDIKSKEDLIKFLFELRKDYHATKDDDYEWANISLEHFLESMEAWLTDSSTVPEKPDWSTFAAILLAGRDYE</sequence>
<protein>
    <recommendedName>
        <fullName evidence="1">DUF7660 domain-containing protein</fullName>
    </recommendedName>
</protein>
<name>A0ABW5QWV7_9BACL</name>
<comment type="caution">
    <text evidence="2">The sequence shown here is derived from an EMBL/GenBank/DDBJ whole genome shotgun (WGS) entry which is preliminary data.</text>
</comment>
<feature type="domain" description="DUF7660" evidence="1">
    <location>
        <begin position="11"/>
        <end position="78"/>
    </location>
</feature>
<dbReference type="Pfam" id="PF24693">
    <property type="entry name" value="DUF7660"/>
    <property type="match status" value="1"/>
</dbReference>